<feature type="region of interest" description="Disordered" evidence="1">
    <location>
        <begin position="37"/>
        <end position="64"/>
    </location>
</feature>
<evidence type="ECO:0000313" key="2">
    <source>
        <dbReference type="EMBL" id="MER6983422.1"/>
    </source>
</evidence>
<dbReference type="Proteomes" id="UP001458415">
    <property type="component" value="Unassembled WGS sequence"/>
</dbReference>
<accession>A0ABV1WIF0</accession>
<keyword evidence="3" id="KW-1185">Reference proteome</keyword>
<feature type="region of interest" description="Disordered" evidence="1">
    <location>
        <begin position="1"/>
        <end position="25"/>
    </location>
</feature>
<protein>
    <submittedName>
        <fullName evidence="2">Uncharacterized protein</fullName>
    </submittedName>
</protein>
<sequence>MTGPSSTPRGERVGTRGRTREREIVSNGEVIVDLNADESPFGWRDVPDPARAQHEGRRDRPAHR</sequence>
<reference evidence="2 3" key="1">
    <citation type="submission" date="2024-06" db="EMBL/GenBank/DDBJ databases">
        <title>The Natural Products Discovery Center: Release of the First 8490 Sequenced Strains for Exploring Actinobacteria Biosynthetic Diversity.</title>
        <authorList>
            <person name="Kalkreuter E."/>
            <person name="Kautsar S.A."/>
            <person name="Yang D."/>
            <person name="Bader C.D."/>
            <person name="Teijaro C.N."/>
            <person name="Fluegel L."/>
            <person name="Davis C.M."/>
            <person name="Simpson J.R."/>
            <person name="Lauterbach L."/>
            <person name="Steele A.D."/>
            <person name="Gui C."/>
            <person name="Meng S."/>
            <person name="Li G."/>
            <person name="Viehrig K."/>
            <person name="Ye F."/>
            <person name="Su P."/>
            <person name="Kiefer A.F."/>
            <person name="Nichols A."/>
            <person name="Cepeda A.J."/>
            <person name="Yan W."/>
            <person name="Fan B."/>
            <person name="Jiang Y."/>
            <person name="Adhikari A."/>
            <person name="Zheng C.-J."/>
            <person name="Schuster L."/>
            <person name="Cowan T.M."/>
            <person name="Smanski M.J."/>
            <person name="Chevrette M.G."/>
            <person name="De Carvalho L.P.S."/>
            <person name="Shen B."/>
        </authorList>
    </citation>
    <scope>NUCLEOTIDE SEQUENCE [LARGE SCALE GENOMIC DNA]</scope>
    <source>
        <strain evidence="2 3">NPDC000634</strain>
    </source>
</reference>
<evidence type="ECO:0000256" key="1">
    <source>
        <dbReference type="SAM" id="MobiDB-lite"/>
    </source>
</evidence>
<gene>
    <name evidence="2" type="ORF">ABT317_42325</name>
</gene>
<organism evidence="2 3">
    <name type="scientific">Streptomyces carpinensis</name>
    <dbReference type="NCBI Taxonomy" id="66369"/>
    <lineage>
        <taxon>Bacteria</taxon>
        <taxon>Bacillati</taxon>
        <taxon>Actinomycetota</taxon>
        <taxon>Actinomycetes</taxon>
        <taxon>Kitasatosporales</taxon>
        <taxon>Streptomycetaceae</taxon>
        <taxon>Streptomyces</taxon>
    </lineage>
</organism>
<dbReference type="EMBL" id="JBEPCU010001371">
    <property type="protein sequence ID" value="MER6983422.1"/>
    <property type="molecule type" value="Genomic_DNA"/>
</dbReference>
<proteinExistence type="predicted"/>
<dbReference type="RefSeq" id="WP_086722976.1">
    <property type="nucleotide sequence ID" value="NZ_MUBM01000017.1"/>
</dbReference>
<evidence type="ECO:0000313" key="3">
    <source>
        <dbReference type="Proteomes" id="UP001458415"/>
    </source>
</evidence>
<comment type="caution">
    <text evidence="2">The sequence shown here is derived from an EMBL/GenBank/DDBJ whole genome shotgun (WGS) entry which is preliminary data.</text>
</comment>
<feature type="compositionally biased region" description="Basic and acidic residues" evidence="1">
    <location>
        <begin position="45"/>
        <end position="64"/>
    </location>
</feature>
<feature type="compositionally biased region" description="Basic and acidic residues" evidence="1">
    <location>
        <begin position="9"/>
        <end position="24"/>
    </location>
</feature>
<name>A0ABV1WIF0_9ACTN</name>